<keyword evidence="4" id="KW-0812">Transmembrane</keyword>
<keyword evidence="7" id="KW-1185">Reference proteome</keyword>
<dbReference type="Pfam" id="PF13715">
    <property type="entry name" value="CarbopepD_reg_2"/>
    <property type="match status" value="1"/>
</dbReference>
<comment type="subcellular location">
    <subcellularLocation>
        <location evidence="4">Cell outer membrane</location>
        <topology evidence="4">Multi-pass membrane protein</topology>
    </subcellularLocation>
</comment>
<evidence type="ECO:0000313" key="6">
    <source>
        <dbReference type="EMBL" id="MBD1426848.1"/>
    </source>
</evidence>
<organism evidence="6 7">
    <name type="scientific">Sphingobacterium arenae</name>
    <dbReference type="NCBI Taxonomy" id="1280598"/>
    <lineage>
        <taxon>Bacteria</taxon>
        <taxon>Pseudomonadati</taxon>
        <taxon>Bacteroidota</taxon>
        <taxon>Sphingobacteriia</taxon>
        <taxon>Sphingobacteriales</taxon>
        <taxon>Sphingobacteriaceae</taxon>
        <taxon>Sphingobacterium</taxon>
    </lineage>
</organism>
<keyword evidence="1 4" id="KW-0813">Transport</keyword>
<dbReference type="InterPro" id="IPR012910">
    <property type="entry name" value="Plug_dom"/>
</dbReference>
<keyword evidence="4" id="KW-1134">Transmembrane beta strand</keyword>
<feature type="domain" description="Secretin/TonB short N-terminal" evidence="5">
    <location>
        <begin position="70"/>
        <end position="121"/>
    </location>
</feature>
<dbReference type="Gene3D" id="2.170.130.10">
    <property type="entry name" value="TonB-dependent receptor, plug domain"/>
    <property type="match status" value="1"/>
</dbReference>
<dbReference type="InterPro" id="IPR023997">
    <property type="entry name" value="TonB-dep_OMP_SusC/RagA_CS"/>
</dbReference>
<dbReference type="Gene3D" id="2.60.40.1120">
    <property type="entry name" value="Carboxypeptidase-like, regulatory domain"/>
    <property type="match status" value="1"/>
</dbReference>
<evidence type="ECO:0000256" key="2">
    <source>
        <dbReference type="ARBA" id="ARBA00023136"/>
    </source>
</evidence>
<name>A0ABR7Y6B3_9SPHI</name>
<dbReference type="SMART" id="SM00965">
    <property type="entry name" value="STN"/>
    <property type="match status" value="1"/>
</dbReference>
<dbReference type="Pfam" id="PF07660">
    <property type="entry name" value="STN"/>
    <property type="match status" value="1"/>
</dbReference>
<evidence type="ECO:0000256" key="3">
    <source>
        <dbReference type="ARBA" id="ARBA00023237"/>
    </source>
</evidence>
<dbReference type="InterPro" id="IPR037066">
    <property type="entry name" value="Plug_dom_sf"/>
</dbReference>
<dbReference type="InterPro" id="IPR039426">
    <property type="entry name" value="TonB-dep_rcpt-like"/>
</dbReference>
<keyword evidence="2 4" id="KW-0472">Membrane</keyword>
<evidence type="ECO:0000256" key="4">
    <source>
        <dbReference type="PROSITE-ProRule" id="PRU01360"/>
    </source>
</evidence>
<dbReference type="SUPFAM" id="SSF49464">
    <property type="entry name" value="Carboxypeptidase regulatory domain-like"/>
    <property type="match status" value="1"/>
</dbReference>
<dbReference type="NCBIfam" id="TIGR04056">
    <property type="entry name" value="OMP_RagA_SusC"/>
    <property type="match status" value="1"/>
</dbReference>
<comment type="caution">
    <text evidence="6">The sequence shown here is derived from an EMBL/GenBank/DDBJ whole genome shotgun (WGS) entry which is preliminary data.</text>
</comment>
<dbReference type="InterPro" id="IPR023996">
    <property type="entry name" value="TonB-dep_OMP_SusC/RagA"/>
</dbReference>
<evidence type="ECO:0000313" key="7">
    <source>
        <dbReference type="Proteomes" id="UP000606494"/>
    </source>
</evidence>
<keyword evidence="3 4" id="KW-0998">Cell outer membrane</keyword>
<dbReference type="EMBL" id="JACNYK010000004">
    <property type="protein sequence ID" value="MBD1426848.1"/>
    <property type="molecule type" value="Genomic_DNA"/>
</dbReference>
<comment type="similarity">
    <text evidence="4">Belongs to the TonB-dependent receptor family.</text>
</comment>
<evidence type="ECO:0000259" key="5">
    <source>
        <dbReference type="SMART" id="SM00965"/>
    </source>
</evidence>
<dbReference type="Gene3D" id="3.55.50.30">
    <property type="match status" value="1"/>
</dbReference>
<gene>
    <name evidence="6" type="ORF">H8B17_14785</name>
</gene>
<dbReference type="Pfam" id="PF07715">
    <property type="entry name" value="Plug"/>
    <property type="match status" value="1"/>
</dbReference>
<dbReference type="PROSITE" id="PS52016">
    <property type="entry name" value="TONB_DEPENDENT_REC_3"/>
    <property type="match status" value="1"/>
</dbReference>
<sequence length="1169" mass="131565">MHNIRMRQRRRDRCIYLSKKIILAMKLTIAFMLIATLHAMSTGLAQTVTLHLNNTSLETAFSTIRQQTGYRFIYAEEALQNTKKVRVNLHNVPLKNALDKLIENQPLTYQLHDGTIVLKTISKTVIKKEPVRTIQQASTTVNGLVTDSLGMPLSGVSVGVKDNNRIGTTTDLNGRYVLEVPINAILIFSMVGYDKQEIPVQDRSVVNVKMHYADSDIDEVVVVAFGTQKKSEVVGAMTTINPSELRIPSSNLTTALAGRIAGIIAYQRSGEPGQDNADFFIRGVTSFGTGKVDPLILIDGVEFSTTDLRNLQPDDIASFSIMKDAASTALYGARGANGVILVTTKEGKEGPAKVSFRIENSISTPTQNVELADPITYMRLHTEAVRTRDPLGSILYPQSKIDNTVAGTNPYMYPATDWRKELFRDYTMNQRANLSVSGGGKVARYYFAGGFTQDNGVLKVGGQNNFNNNIDLKKYILRSNVNVNLTKTTEVGVRMYGTFDEYTGPLDGGKEMYQNVMRSNPVMFPAYYPKTEQYSHLEHIMFGGSNLGRYINPYADMVKGYRDYSRSVMMAQFELKQNLSFLTEGLSFRAMANTNRQSYFSLSRAYSPFYYQPSFYDRQTGDLTLQVLNERGGSPYPVGEEYLSFDPGSKTIKSIFYLESALNYNRTFREKHGVSAMMVYIMRQALDANAGSLQLSLPARNLGLSGRFTYNYDSRYSAEFNFGYNGSERFYRNNRFGFFPSGGIAWQVSNEKFWEPFSSVAPLFKLRATYGLVGNDEIGSAADRFFYLSNVNLDVSGRGAVFGTDWNYSNSGVSVSRYENTNITWEIAKKANLGVELKLFNKVGIQADFFSEHRKNILMTRAFIPAYMGFSADIRANVGEALGRGMDMSVDYQHSFSPHFWITARGNFTYATSEYKINEEPEYDREWWKSKIGYPLTQQWGYIAERLFVDDEEVANSPTQNFGTGMPTRGGDIKYRDVNGDGQITALDQVPIGNPTRPEIVYGFGISTGFKNFDLSCFFQGLAQESFWIDPEATAPFMPYYYTDAERSSGITYTNQLLKAYADNHWSEDNANVMALWPRLTTLEHANNMQRSTWFMRNGSFLRLKNAEFGYTIPRSKLERIGLESIRVYASGINLLTLSSFKLWDVEMAGNGLGYPVQRVYNLGVHVSF</sequence>
<dbReference type="NCBIfam" id="TIGR04057">
    <property type="entry name" value="SusC_RagA_signa"/>
    <property type="match status" value="1"/>
</dbReference>
<keyword evidence="6" id="KW-0675">Receptor</keyword>
<accession>A0ABR7Y6B3</accession>
<dbReference type="SUPFAM" id="SSF56935">
    <property type="entry name" value="Porins"/>
    <property type="match status" value="1"/>
</dbReference>
<evidence type="ECO:0000256" key="1">
    <source>
        <dbReference type="ARBA" id="ARBA00022448"/>
    </source>
</evidence>
<dbReference type="Proteomes" id="UP000606494">
    <property type="component" value="Unassembled WGS sequence"/>
</dbReference>
<protein>
    <submittedName>
        <fullName evidence="6">TonB-dependent receptor</fullName>
    </submittedName>
</protein>
<dbReference type="InterPro" id="IPR011662">
    <property type="entry name" value="Secretin/TonB_short_N"/>
</dbReference>
<dbReference type="InterPro" id="IPR008969">
    <property type="entry name" value="CarboxyPept-like_regulatory"/>
</dbReference>
<reference evidence="6 7" key="1">
    <citation type="submission" date="2020-08" db="EMBL/GenBank/DDBJ databases">
        <title>Sphingobacterium sp. DN00404 isolated from aquaculture water.</title>
        <authorList>
            <person name="Zhang M."/>
        </authorList>
    </citation>
    <scope>NUCLEOTIDE SEQUENCE [LARGE SCALE GENOMIC DNA]</scope>
    <source>
        <strain evidence="6 7">KCTC 32294</strain>
    </source>
</reference>
<proteinExistence type="inferred from homology"/>